<gene>
    <name evidence="2" type="ORF">RHSIM_Rhsim05G0008300</name>
</gene>
<protein>
    <submittedName>
        <fullName evidence="2">Uncharacterized protein</fullName>
    </submittedName>
</protein>
<evidence type="ECO:0000313" key="3">
    <source>
        <dbReference type="Proteomes" id="UP000626092"/>
    </source>
</evidence>
<accession>A0A834LP67</accession>
<dbReference type="EMBL" id="WJXA01000005">
    <property type="protein sequence ID" value="KAF7143591.1"/>
    <property type="molecule type" value="Genomic_DNA"/>
</dbReference>
<evidence type="ECO:0000313" key="2">
    <source>
        <dbReference type="EMBL" id="KAF7143591.1"/>
    </source>
</evidence>
<keyword evidence="1" id="KW-1133">Transmembrane helix</keyword>
<comment type="caution">
    <text evidence="2">The sequence shown here is derived from an EMBL/GenBank/DDBJ whole genome shotgun (WGS) entry which is preliminary data.</text>
</comment>
<organism evidence="2 3">
    <name type="scientific">Rhododendron simsii</name>
    <name type="common">Sims's rhododendron</name>
    <dbReference type="NCBI Taxonomy" id="118357"/>
    <lineage>
        <taxon>Eukaryota</taxon>
        <taxon>Viridiplantae</taxon>
        <taxon>Streptophyta</taxon>
        <taxon>Embryophyta</taxon>
        <taxon>Tracheophyta</taxon>
        <taxon>Spermatophyta</taxon>
        <taxon>Magnoliopsida</taxon>
        <taxon>eudicotyledons</taxon>
        <taxon>Gunneridae</taxon>
        <taxon>Pentapetalae</taxon>
        <taxon>asterids</taxon>
        <taxon>Ericales</taxon>
        <taxon>Ericaceae</taxon>
        <taxon>Ericoideae</taxon>
        <taxon>Rhodoreae</taxon>
        <taxon>Rhododendron</taxon>
    </lineage>
</organism>
<dbReference type="AlphaFoldDB" id="A0A834LP67"/>
<dbReference type="Proteomes" id="UP000626092">
    <property type="component" value="Unassembled WGS sequence"/>
</dbReference>
<evidence type="ECO:0000256" key="1">
    <source>
        <dbReference type="SAM" id="Phobius"/>
    </source>
</evidence>
<keyword evidence="1" id="KW-0812">Transmembrane</keyword>
<sequence length="100" mass="10756">MSPPKSGSLPITICSSVTPPPLLSANAAINFLKLLVVLFVIVTVLKPFGLPSCFRWTSSPTMPVTRSGCMDLMLLGVLVKGKRSSKGVEIGVKNRLRRMT</sequence>
<name>A0A834LP67_RHOSS</name>
<proteinExistence type="predicted"/>
<keyword evidence="3" id="KW-1185">Reference proteome</keyword>
<keyword evidence="1" id="KW-0472">Membrane</keyword>
<reference evidence="2" key="1">
    <citation type="submission" date="2019-11" db="EMBL/GenBank/DDBJ databases">
        <authorList>
            <person name="Liu Y."/>
            <person name="Hou J."/>
            <person name="Li T.-Q."/>
            <person name="Guan C.-H."/>
            <person name="Wu X."/>
            <person name="Wu H.-Z."/>
            <person name="Ling F."/>
            <person name="Zhang R."/>
            <person name="Shi X.-G."/>
            <person name="Ren J.-P."/>
            <person name="Chen E.-F."/>
            <person name="Sun J.-M."/>
        </authorList>
    </citation>
    <scope>NUCLEOTIDE SEQUENCE</scope>
    <source>
        <strain evidence="2">Adult_tree_wgs_1</strain>
        <tissue evidence="2">Leaves</tissue>
    </source>
</reference>
<feature type="transmembrane region" description="Helical" evidence="1">
    <location>
        <begin position="27"/>
        <end position="45"/>
    </location>
</feature>